<organism evidence="5 6">
    <name type="scientific">Kluyvera georgiana ATCC 51603</name>
    <dbReference type="NCBI Taxonomy" id="1354264"/>
    <lineage>
        <taxon>Bacteria</taxon>
        <taxon>Pseudomonadati</taxon>
        <taxon>Pseudomonadota</taxon>
        <taxon>Gammaproteobacteria</taxon>
        <taxon>Enterobacterales</taxon>
        <taxon>Enterobacteriaceae</taxon>
        <taxon>Kluyvera</taxon>
    </lineage>
</organism>
<dbReference type="PANTHER" id="PTHR47962">
    <property type="entry name" value="ATP-DEPENDENT HELICASE LHR-RELATED-RELATED"/>
    <property type="match status" value="1"/>
</dbReference>
<dbReference type="NCBIfam" id="NF041067">
    <property type="entry name" value="DpdJ"/>
    <property type="match status" value="1"/>
</dbReference>
<dbReference type="InterPro" id="IPR052511">
    <property type="entry name" value="ATP-dep_Helicase"/>
</dbReference>
<reference evidence="5 6" key="1">
    <citation type="submission" date="2016-04" db="EMBL/GenBank/DDBJ databases">
        <title>ATOL: Assembling a taxonomically balanced genome-scale reconstruction of the evolutionary history of the Enterobacteriaceae.</title>
        <authorList>
            <person name="Plunkett G.III."/>
            <person name="Neeno-Eckwall E.C."/>
            <person name="Glasner J.D."/>
            <person name="Perna N.T."/>
        </authorList>
    </citation>
    <scope>NUCLEOTIDE SEQUENCE [LARGE SCALE GENOMIC DNA]</scope>
    <source>
        <strain evidence="5 6">ATCC 51603</strain>
    </source>
</reference>
<dbReference type="RefSeq" id="WP_064547007.1">
    <property type="nucleotide sequence ID" value="NZ_LXEU01000066.1"/>
</dbReference>
<feature type="domain" description="Helicase C-terminal" evidence="4">
    <location>
        <begin position="470"/>
        <end position="669"/>
    </location>
</feature>
<accession>A0A1B7JQD2</accession>
<evidence type="ECO:0000259" key="4">
    <source>
        <dbReference type="PROSITE" id="PS51194"/>
    </source>
</evidence>
<keyword evidence="2" id="KW-0067">ATP-binding</keyword>
<dbReference type="SMART" id="SM00487">
    <property type="entry name" value="DEXDc"/>
    <property type="match status" value="1"/>
</dbReference>
<keyword evidence="5" id="KW-0347">Helicase</keyword>
<name>A0A1B7JQD2_9ENTR</name>
<dbReference type="SUPFAM" id="SSF52540">
    <property type="entry name" value="P-loop containing nucleoside triphosphate hydrolases"/>
    <property type="match status" value="2"/>
</dbReference>
<keyword evidence="6" id="KW-1185">Reference proteome</keyword>
<dbReference type="GO" id="GO:0004386">
    <property type="term" value="F:helicase activity"/>
    <property type="evidence" value="ECO:0007669"/>
    <property type="project" value="UniProtKB-KW"/>
</dbReference>
<evidence type="ECO:0000256" key="1">
    <source>
        <dbReference type="ARBA" id="ARBA00022741"/>
    </source>
</evidence>
<dbReference type="InterPro" id="IPR027417">
    <property type="entry name" value="P-loop_NTPase"/>
</dbReference>
<evidence type="ECO:0000313" key="5">
    <source>
        <dbReference type="EMBL" id="OAT50121.1"/>
    </source>
</evidence>
<dbReference type="Proteomes" id="UP000078386">
    <property type="component" value="Unassembled WGS sequence"/>
</dbReference>
<keyword evidence="5" id="KW-0378">Hydrolase</keyword>
<dbReference type="InterPro" id="IPR011545">
    <property type="entry name" value="DEAD/DEAH_box_helicase_dom"/>
</dbReference>
<dbReference type="PROSITE" id="PS51194">
    <property type="entry name" value="HELICASE_CTER"/>
    <property type="match status" value="1"/>
</dbReference>
<sequence length="1478" mass="169350">MSTADLSHLHQALDLLEEREAELLVWGDTDGAFTHADIISLFTRHLPYEDAESLLAELQNAAMLFSVPTSKGGTRYRTRMAESVYLFRHQRQWFRDQPLQRARTLVADYRFVRRPRNYPKRELPAQTVLSKWVDVPWMNEIKRKALSRLIGDFSIAGFQERSTERILRAWHFHSHHAHAKEATGTIVCAGTGSGKTLAFYLPALTSLLNDIQRDNAQRVRTLALYPRKELLKDQFMETWGKCRELDSQALALAGRKIRIGSFFGDTPFNHQYATKDKDKDMPFDLLRCTTPKCPGQMHWKAEDIKAKREILRCSHCDHSVDSDEVILTRVSLMKNPPDILFTTTEMLNQHLGNNQTNHLFGVGIGVTPPPVVLLDEVHTYVGNTGAQTAYLLRRWMQLARSRPHFVGLSATLSDAERFFADLVGAHKKHVALIEPKLHEMEDEGAEYLLALRGDPVSQTALLSTTIQTSMLARRILDTKRKKSRGTWGQKTFVFTDDLDINNRLYHQLCDAEGWRSRGQNLYVAKPPLAAQRLETPQNSHTLTLAGQNWRIAQDIGHPLDENDRAIVARTSSQDVGVDPRAEVVIATASLEVGFNDPSVGMVIQHKAPRNVASYLQRKGRAGRSRTMRPWMVAVLSEFGRDRVVYQRYEELINPEIKGQSLPMGNIHIQKMQAAMATLDWLSMKIPGSNIWSLLNKPQTKRESLDHLDRMFHLITAVIEQHAWQQELEKYLFYALRITDEQLQRVLWSPPRSIMMELLPTLKRQLTTQWSRMGQPEADRSTGRSPLPAFIPSALFSELNLPELEIHLERKFKKREHLPFIQGLKEFAPGRISKRYAVYSDNEADWLIPNNFVPAMNCVSDVDFEIEQAFGDTWQPECIIEYEGQPPIRVIRPMQVLTRALRFEQNLTEKSNSQLYWHTRFNPDDQADPLPIPAGPWTDTLRSITFFTHQNMTPLDVTRYATHATASLRNKTKQQAHVNFRWVDNGEPVGVGVRQWVDGARLRFTLPPTLLQRLRHDPAIQRALRTLYFQHRIKHEPRFEYDTFTADWIYECYLAAVTRELATQSSLADSIAELKTPDGRRRLTDIADTLFQAENIFENSEDGEDDAESQELQQHLRNLFKETDILEMVDRHSAILTQDLSDDVDFQDWLQHLLTTTLAGAVKQTSHLLLPDVDERGLVVDTELNDEVLDIWLTESEPGDCGIITRLEDVFHQDPVSVLNLFMRSFAASDYEQIDYDLFEMLSRLPSSSELQEALNAIRKASSHPQRREANAHLRALLKAQGFALSHSFMSVLHTRVLRPGSQASHDAQMLAYLNAWRELEDKAGYEIALNIFAHTQATQELPDASVIKVFERFCKIQGMLWQRGNAIRQSVLSYYNPFKSGNNLTERLLLSSLFQQTACSISISENDWLAQLHHAITQHGFAELHIPREARHRIVEVISLVQVTPIEYFGLHLYPRESAVDYQDGNLVLRIELAEALL</sequence>
<dbReference type="GO" id="GO:0003677">
    <property type="term" value="F:DNA binding"/>
    <property type="evidence" value="ECO:0007669"/>
    <property type="project" value="TreeGrafter"/>
</dbReference>
<comment type="caution">
    <text evidence="5">The sequence shown here is derived from an EMBL/GenBank/DDBJ whole genome shotgun (WGS) entry which is preliminary data.</text>
</comment>
<dbReference type="PROSITE" id="PS51192">
    <property type="entry name" value="HELICASE_ATP_BIND_1"/>
    <property type="match status" value="1"/>
</dbReference>
<gene>
    <name evidence="5" type="ORF">M989_03286</name>
</gene>
<evidence type="ECO:0000259" key="3">
    <source>
        <dbReference type="PROSITE" id="PS51192"/>
    </source>
</evidence>
<dbReference type="EMBL" id="LXEU01000066">
    <property type="protein sequence ID" value="OAT50121.1"/>
    <property type="molecule type" value="Genomic_DNA"/>
</dbReference>
<dbReference type="GO" id="GO:0005524">
    <property type="term" value="F:ATP binding"/>
    <property type="evidence" value="ECO:0007669"/>
    <property type="project" value="UniProtKB-KW"/>
</dbReference>
<dbReference type="InterPro" id="IPR001650">
    <property type="entry name" value="Helicase_C-like"/>
</dbReference>
<feature type="domain" description="Helicase ATP-binding" evidence="3">
    <location>
        <begin position="176"/>
        <end position="430"/>
    </location>
</feature>
<dbReference type="Gene3D" id="3.40.50.300">
    <property type="entry name" value="P-loop containing nucleotide triphosphate hydrolases"/>
    <property type="match status" value="2"/>
</dbReference>
<evidence type="ECO:0000313" key="6">
    <source>
        <dbReference type="Proteomes" id="UP000078386"/>
    </source>
</evidence>
<dbReference type="Pfam" id="PF00270">
    <property type="entry name" value="DEAD"/>
    <property type="match status" value="1"/>
</dbReference>
<proteinExistence type="predicted"/>
<keyword evidence="1" id="KW-0547">Nucleotide-binding</keyword>
<dbReference type="GO" id="GO:0016887">
    <property type="term" value="F:ATP hydrolysis activity"/>
    <property type="evidence" value="ECO:0007669"/>
    <property type="project" value="TreeGrafter"/>
</dbReference>
<dbReference type="SMART" id="SM00490">
    <property type="entry name" value="HELICc"/>
    <property type="match status" value="1"/>
</dbReference>
<dbReference type="Pfam" id="PF00271">
    <property type="entry name" value="Helicase_C"/>
    <property type="match status" value="1"/>
</dbReference>
<dbReference type="InterPro" id="IPR014001">
    <property type="entry name" value="Helicase_ATP-bd"/>
</dbReference>
<evidence type="ECO:0000256" key="2">
    <source>
        <dbReference type="ARBA" id="ARBA00022840"/>
    </source>
</evidence>
<dbReference type="PANTHER" id="PTHR47962:SF5">
    <property type="entry name" value="ATP-DEPENDENT HELICASE LHR-RELATED"/>
    <property type="match status" value="1"/>
</dbReference>
<dbReference type="PATRIC" id="fig|1354264.4.peg.3421"/>
<protein>
    <submittedName>
        <fullName evidence="5">Lhr-like helicases</fullName>
    </submittedName>
</protein>